<evidence type="ECO:0000313" key="3">
    <source>
        <dbReference type="Proteomes" id="UP001348817"/>
    </source>
</evidence>
<name>A0AAU9CXX7_9BACT</name>
<evidence type="ECO:0000313" key="2">
    <source>
        <dbReference type="EMBL" id="BDD11837.1"/>
    </source>
</evidence>
<sequence length="810" mass="91337">MAQASPSNGGRGNGKALSPPLGMERRWESPVQLMRRSLANFSGLNNGSSAPRDAFEEELVAHVYDQLRAYTVLEEDVKDYAKLGKKQRKELLRLNFVDRIMCLDQIEDLAHRWTGLGYVAKKTFYGEAFTDAFSILLSETHTERVKIFTKMHQEGLGATCLPKPPERLFHKGKKEEDHIALRNELFSGHLIYITNTREKNEKDFRGLVNAMAYQLMRLPTGWALMEDYRHHVTKQLHLKLWLFPFDAEPDSRAPECHPESKKPSRGAGGHWCFPKNMSASRFWCPFTEGASRRDDKLATYPPYHLFAELIRRFMSRNLKQSERYTQVLTSELDAKLRDEAGMPHRAQQRFLFRDDDTYVDIDMDEQEESEAAPNVREMVSSFSSLGLETSDIPESGLRGAYGVPEARFGLQPPVEFMSDPRLQAFAKVFFGKPEFKFSQLQKMGFPNIFGRSSNLFTLTGNAGHDAVVKFSKKGAVRVGRIEKEILANNLVRLLGRNVTAPGSQALHPLNGDLAQVYYDLKAQPTLEPVFEAFVQAVSDNLADPQAVTGMLCERVPGTTIHQQFIESTGLMSLLLNKNPAWLRAIGELAAYNLMMGNGDGAMTVLNPGNLFASPQSSKVTAIDQTVCLFDMLVIISTHYPEATASIPKDKKGSYKGFQEALEEPAKHPQELALAQSIVRKYYPKLVSRFIKELRQGKVGDNLFCKSFTVGCEKYFSPFVLDLRPYSLGLAEGLLQISEQANIRNYLEKWRYMTFGHEMDMMFENWRTIENIVDGECPGFAQSIFDLQKILGFAKPSAPLEGGEMVPPSPA</sequence>
<protein>
    <submittedName>
        <fullName evidence="2">Uncharacterized protein</fullName>
    </submittedName>
</protein>
<gene>
    <name evidence="2" type="ORF">FUAX_42690</name>
</gene>
<feature type="region of interest" description="Disordered" evidence="1">
    <location>
        <begin position="1"/>
        <end position="22"/>
    </location>
</feature>
<dbReference type="KEGG" id="fax:FUAX_42690"/>
<dbReference type="RefSeq" id="WP_338395236.1">
    <property type="nucleotide sequence ID" value="NZ_AP025316.1"/>
</dbReference>
<dbReference type="EMBL" id="AP025316">
    <property type="protein sequence ID" value="BDD11837.1"/>
    <property type="molecule type" value="Genomic_DNA"/>
</dbReference>
<accession>A0AAU9CXX7</accession>
<evidence type="ECO:0000256" key="1">
    <source>
        <dbReference type="SAM" id="MobiDB-lite"/>
    </source>
</evidence>
<keyword evidence="2" id="KW-0614">Plasmid</keyword>
<keyword evidence="3" id="KW-1185">Reference proteome</keyword>
<geneLocation type="plasmid" evidence="2 3">
    <name>pFA2</name>
</geneLocation>
<organism evidence="2 3">
    <name type="scientific">Fulvitalea axinellae</name>
    <dbReference type="NCBI Taxonomy" id="1182444"/>
    <lineage>
        <taxon>Bacteria</taxon>
        <taxon>Pseudomonadati</taxon>
        <taxon>Bacteroidota</taxon>
        <taxon>Cytophagia</taxon>
        <taxon>Cytophagales</taxon>
        <taxon>Persicobacteraceae</taxon>
        <taxon>Fulvitalea</taxon>
    </lineage>
</organism>
<dbReference type="Proteomes" id="UP001348817">
    <property type="component" value="Plasmid pFA2"/>
</dbReference>
<proteinExistence type="predicted"/>
<dbReference type="AlphaFoldDB" id="A0AAU9CXX7"/>
<reference evidence="2 3" key="1">
    <citation type="submission" date="2021-12" db="EMBL/GenBank/DDBJ databases">
        <title>Genome sequencing of bacteria with rrn-lacking chromosome and rrn-plasmid.</title>
        <authorList>
            <person name="Anda M."/>
            <person name="Iwasaki W."/>
        </authorList>
    </citation>
    <scope>NUCLEOTIDE SEQUENCE [LARGE SCALE GENOMIC DNA]</scope>
    <source>
        <strain evidence="2 3">DSM 100852</strain>
        <plasmid evidence="2 3">pFA2</plasmid>
    </source>
</reference>